<proteinExistence type="predicted"/>
<keyword evidence="1" id="KW-1133">Transmembrane helix</keyword>
<dbReference type="Proteomes" id="UP001642487">
    <property type="component" value="Chromosome 5"/>
</dbReference>
<gene>
    <name evidence="2" type="ORF">CITCOLO1_LOCUS14090</name>
</gene>
<evidence type="ECO:0000256" key="1">
    <source>
        <dbReference type="SAM" id="Phobius"/>
    </source>
</evidence>
<keyword evidence="1" id="KW-0472">Membrane</keyword>
<keyword evidence="1" id="KW-0812">Transmembrane</keyword>
<accession>A0ABP0YU45</accession>
<reference evidence="2 3" key="1">
    <citation type="submission" date="2024-03" db="EMBL/GenBank/DDBJ databases">
        <authorList>
            <person name="Gkanogiannis A."/>
            <person name="Becerra Lopez-Lavalle L."/>
        </authorList>
    </citation>
    <scope>NUCLEOTIDE SEQUENCE [LARGE SCALE GENOMIC DNA]</scope>
</reference>
<name>A0ABP0YU45_9ROSI</name>
<sequence>MGSTGMVLVQRQQQSAASLLLRCFRLICTHTTHLTREVPTVSYRNCFAPLQRVLFFAGQFFPFPLFAPPFPSAMVGFLFSIFESPPFRSLL</sequence>
<keyword evidence="3" id="KW-1185">Reference proteome</keyword>
<organism evidence="2 3">
    <name type="scientific">Citrullus colocynthis</name>
    <name type="common">colocynth</name>
    <dbReference type="NCBI Taxonomy" id="252529"/>
    <lineage>
        <taxon>Eukaryota</taxon>
        <taxon>Viridiplantae</taxon>
        <taxon>Streptophyta</taxon>
        <taxon>Embryophyta</taxon>
        <taxon>Tracheophyta</taxon>
        <taxon>Spermatophyta</taxon>
        <taxon>Magnoliopsida</taxon>
        <taxon>eudicotyledons</taxon>
        <taxon>Gunneridae</taxon>
        <taxon>Pentapetalae</taxon>
        <taxon>rosids</taxon>
        <taxon>fabids</taxon>
        <taxon>Cucurbitales</taxon>
        <taxon>Cucurbitaceae</taxon>
        <taxon>Benincaseae</taxon>
        <taxon>Citrullus</taxon>
    </lineage>
</organism>
<dbReference type="EMBL" id="OZ021739">
    <property type="protein sequence ID" value="CAK9321982.1"/>
    <property type="molecule type" value="Genomic_DNA"/>
</dbReference>
<feature type="transmembrane region" description="Helical" evidence="1">
    <location>
        <begin position="60"/>
        <end position="82"/>
    </location>
</feature>
<feature type="non-terminal residue" evidence="2">
    <location>
        <position position="91"/>
    </location>
</feature>
<evidence type="ECO:0000313" key="3">
    <source>
        <dbReference type="Proteomes" id="UP001642487"/>
    </source>
</evidence>
<evidence type="ECO:0008006" key="4">
    <source>
        <dbReference type="Google" id="ProtNLM"/>
    </source>
</evidence>
<protein>
    <recommendedName>
        <fullName evidence="4">Secreted protein</fullName>
    </recommendedName>
</protein>
<evidence type="ECO:0000313" key="2">
    <source>
        <dbReference type="EMBL" id="CAK9321982.1"/>
    </source>
</evidence>